<sequence length="186" mass="21464">MTNKTKSYKGVIKTYDELPDEIKKFFRYAPNLIKAYPFEVVIAYLFIKIEEAQNRALYGGIIKLHKADTGVTKNIIEYEHLTREGFKNLYRNIFGKALPNHIVKKLEFAEKVRDKTIHGKDVSDSDLRKAICNCFSYAESMNTEIDKIAKFKPFGSMQGFKGRATPTMTTKTTQWLLKGFGFSVRR</sequence>
<dbReference type="AlphaFoldDB" id="A0A3S4KYV5"/>
<evidence type="ECO:0000313" key="2">
    <source>
        <dbReference type="Proteomes" id="UP000268198"/>
    </source>
</evidence>
<proteinExistence type="predicted"/>
<dbReference type="OrthoDB" id="582733at2"/>
<name>A0A3S4KYV5_AVIVO</name>
<keyword evidence="2" id="KW-1185">Reference proteome</keyword>
<dbReference type="EMBL" id="LR134167">
    <property type="protein sequence ID" value="VEB22849.1"/>
    <property type="molecule type" value="Genomic_DNA"/>
</dbReference>
<dbReference type="Proteomes" id="UP000268198">
    <property type="component" value="Chromosome"/>
</dbReference>
<reference evidence="1 2" key="1">
    <citation type="submission" date="2018-12" db="EMBL/GenBank/DDBJ databases">
        <authorList>
            <consortium name="Pathogen Informatics"/>
        </authorList>
    </citation>
    <scope>NUCLEOTIDE SEQUENCE [LARGE SCALE GENOMIC DNA]</scope>
    <source>
        <strain evidence="1 2">NCTC3438</strain>
    </source>
</reference>
<protein>
    <recommendedName>
        <fullName evidence="3">RiboL-PSP-HEPN domain-containing protein</fullName>
    </recommendedName>
</protein>
<dbReference type="KEGG" id="avt:NCTC3438_00681"/>
<organism evidence="1 2">
    <name type="scientific">Avibacterium volantium</name>
    <name type="common">Pasteurella volantium</name>
    <dbReference type="NCBI Taxonomy" id="762"/>
    <lineage>
        <taxon>Bacteria</taxon>
        <taxon>Pseudomonadati</taxon>
        <taxon>Pseudomonadota</taxon>
        <taxon>Gammaproteobacteria</taxon>
        <taxon>Pasteurellales</taxon>
        <taxon>Pasteurellaceae</taxon>
        <taxon>Avibacterium</taxon>
    </lineage>
</organism>
<evidence type="ECO:0000313" key="1">
    <source>
        <dbReference type="EMBL" id="VEB22849.1"/>
    </source>
</evidence>
<gene>
    <name evidence="1" type="ORF">NCTC3438_00681</name>
</gene>
<dbReference type="RefSeq" id="WP_126371430.1">
    <property type="nucleotide sequence ID" value="NZ_LR134167.1"/>
</dbReference>
<evidence type="ECO:0008006" key="3">
    <source>
        <dbReference type="Google" id="ProtNLM"/>
    </source>
</evidence>
<accession>A0A3S4KYV5</accession>